<accession>A0ABX0SVD7</accession>
<evidence type="ECO:0000313" key="4">
    <source>
        <dbReference type="Proteomes" id="UP000754495"/>
    </source>
</evidence>
<dbReference type="SMART" id="SM00567">
    <property type="entry name" value="EZ_HEAT"/>
    <property type="match status" value="3"/>
</dbReference>
<dbReference type="InterPro" id="IPR011989">
    <property type="entry name" value="ARM-like"/>
</dbReference>
<dbReference type="InterPro" id="IPR009061">
    <property type="entry name" value="DNA-bd_dom_put_sf"/>
</dbReference>
<evidence type="ECO:0000256" key="1">
    <source>
        <dbReference type="ARBA" id="ARBA00023125"/>
    </source>
</evidence>
<dbReference type="InterPro" id="IPR016024">
    <property type="entry name" value="ARM-type_fold"/>
</dbReference>
<dbReference type="SUPFAM" id="SSF48371">
    <property type="entry name" value="ARM repeat"/>
    <property type="match status" value="1"/>
</dbReference>
<dbReference type="SMART" id="SM00422">
    <property type="entry name" value="HTH_MERR"/>
    <property type="match status" value="1"/>
</dbReference>
<evidence type="ECO:0000313" key="3">
    <source>
        <dbReference type="EMBL" id="NIH80488.1"/>
    </source>
</evidence>
<reference evidence="3 4" key="1">
    <citation type="submission" date="2020-03" db="EMBL/GenBank/DDBJ databases">
        <title>Sequencing the genomes of 1000 actinobacteria strains.</title>
        <authorList>
            <person name="Klenk H.-P."/>
        </authorList>
    </citation>
    <scope>NUCLEOTIDE SEQUENCE [LARGE SCALE GENOMIC DNA]</scope>
    <source>
        <strain evidence="3 4">DSM 45668</strain>
    </source>
</reference>
<sequence length="337" mass="35429">MLIGEVARRSGVSTRMLRHYDTLGLVRPTGRTVGGYREYSAADIRRIFHVESLRSLGLSLREIGRVLDDPAFAPSALVADLIRRTEERLEREQELLERLRAVDASAPASWPEVLRIVELLHGLTSASGARRQQTVLAPAEDMPVPAEVLAEAVLAESDLNVAGALRWALARAGGDVVARLAAGARAADVEVRRRAVLAIAETPGEEGAAVLTDALADPDVTVRKYAALALGARGVTAAVPALVGMVVAGTSDVEASEVLGALARDSGCADRIMTALTGELDAHPTDAAVRIRVAQALAEMPRTIAQGALRRLAGDGDRSVALVASALVDVLERGSAD</sequence>
<dbReference type="PANTHER" id="PTHR30204:SF93">
    <property type="entry name" value="HTH MERR-TYPE DOMAIN-CONTAINING PROTEIN"/>
    <property type="match status" value="1"/>
</dbReference>
<dbReference type="InterPro" id="IPR047057">
    <property type="entry name" value="MerR_fam"/>
</dbReference>
<comment type="caution">
    <text evidence="3">The sequence shown here is derived from an EMBL/GenBank/DDBJ whole genome shotgun (WGS) entry which is preliminary data.</text>
</comment>
<dbReference type="Pfam" id="PF13646">
    <property type="entry name" value="HEAT_2"/>
    <property type="match status" value="1"/>
</dbReference>
<gene>
    <name evidence="3" type="ORF">FHX46_003018</name>
</gene>
<organism evidence="3 4">
    <name type="scientific">Amycolatopsis viridis</name>
    <dbReference type="NCBI Taxonomy" id="185678"/>
    <lineage>
        <taxon>Bacteria</taxon>
        <taxon>Bacillati</taxon>
        <taxon>Actinomycetota</taxon>
        <taxon>Actinomycetes</taxon>
        <taxon>Pseudonocardiales</taxon>
        <taxon>Pseudonocardiaceae</taxon>
        <taxon>Amycolatopsis</taxon>
    </lineage>
</organism>
<dbReference type="Proteomes" id="UP000754495">
    <property type="component" value="Unassembled WGS sequence"/>
</dbReference>
<dbReference type="InterPro" id="IPR000551">
    <property type="entry name" value="MerR-type_HTH_dom"/>
</dbReference>
<dbReference type="RefSeq" id="WP_167114779.1">
    <property type="nucleotide sequence ID" value="NZ_JAANOU010000001.1"/>
</dbReference>
<dbReference type="GO" id="GO:0003677">
    <property type="term" value="F:DNA binding"/>
    <property type="evidence" value="ECO:0007669"/>
    <property type="project" value="UniProtKB-KW"/>
</dbReference>
<dbReference type="Pfam" id="PF13411">
    <property type="entry name" value="MerR_1"/>
    <property type="match status" value="1"/>
</dbReference>
<dbReference type="PRINTS" id="PR00040">
    <property type="entry name" value="HTHMERR"/>
</dbReference>
<dbReference type="Gene3D" id="1.10.1660.10">
    <property type="match status" value="1"/>
</dbReference>
<dbReference type="EMBL" id="JAANOU010000001">
    <property type="protein sequence ID" value="NIH80488.1"/>
    <property type="molecule type" value="Genomic_DNA"/>
</dbReference>
<dbReference type="PANTHER" id="PTHR30204">
    <property type="entry name" value="REDOX-CYCLING DRUG-SENSING TRANSCRIPTIONAL ACTIVATOR SOXR"/>
    <property type="match status" value="1"/>
</dbReference>
<name>A0ABX0SVD7_9PSEU</name>
<dbReference type="SUPFAM" id="SSF46955">
    <property type="entry name" value="Putative DNA-binding domain"/>
    <property type="match status" value="1"/>
</dbReference>
<keyword evidence="4" id="KW-1185">Reference proteome</keyword>
<dbReference type="Gene3D" id="1.25.10.10">
    <property type="entry name" value="Leucine-rich Repeat Variant"/>
    <property type="match status" value="1"/>
</dbReference>
<keyword evidence="1 3" id="KW-0238">DNA-binding</keyword>
<dbReference type="PROSITE" id="PS00552">
    <property type="entry name" value="HTH_MERR_1"/>
    <property type="match status" value="1"/>
</dbReference>
<dbReference type="InterPro" id="IPR004155">
    <property type="entry name" value="PBS_lyase_HEAT"/>
</dbReference>
<proteinExistence type="predicted"/>
<dbReference type="PROSITE" id="PS50937">
    <property type="entry name" value="HTH_MERR_2"/>
    <property type="match status" value="1"/>
</dbReference>
<evidence type="ECO:0000259" key="2">
    <source>
        <dbReference type="PROSITE" id="PS50937"/>
    </source>
</evidence>
<protein>
    <submittedName>
        <fullName evidence="3">DNA-binding transcriptional MerR regulator</fullName>
    </submittedName>
</protein>
<feature type="domain" description="HTH merR-type" evidence="2">
    <location>
        <begin position="1"/>
        <end position="69"/>
    </location>
</feature>